<dbReference type="SMART" id="SM00014">
    <property type="entry name" value="acidPPc"/>
    <property type="match status" value="1"/>
</dbReference>
<dbReference type="PANTHER" id="PTHR14969">
    <property type="entry name" value="SPHINGOSINE-1-PHOSPHATE PHOSPHOHYDROLASE"/>
    <property type="match status" value="1"/>
</dbReference>
<evidence type="ECO:0000256" key="1">
    <source>
        <dbReference type="SAM" id="MobiDB-lite"/>
    </source>
</evidence>
<feature type="region of interest" description="Disordered" evidence="1">
    <location>
        <begin position="1"/>
        <end position="45"/>
    </location>
</feature>
<organism evidence="4 5">
    <name type="scientific">Arsenicicoccus bolidensis</name>
    <dbReference type="NCBI Taxonomy" id="229480"/>
    <lineage>
        <taxon>Bacteria</taxon>
        <taxon>Bacillati</taxon>
        <taxon>Actinomycetota</taxon>
        <taxon>Actinomycetes</taxon>
        <taxon>Micrococcales</taxon>
        <taxon>Intrasporangiaceae</taxon>
        <taxon>Arsenicicoccus</taxon>
    </lineage>
</organism>
<proteinExistence type="predicted"/>
<comment type="caution">
    <text evidence="4">The sequence shown here is derived from an EMBL/GenBank/DDBJ whole genome shotgun (WGS) entry which is preliminary data.</text>
</comment>
<dbReference type="Proteomes" id="UP001521931">
    <property type="component" value="Unassembled WGS sequence"/>
</dbReference>
<dbReference type="PANTHER" id="PTHR14969:SF13">
    <property type="entry name" value="AT30094P"/>
    <property type="match status" value="1"/>
</dbReference>
<feature type="transmembrane region" description="Helical" evidence="2">
    <location>
        <begin position="127"/>
        <end position="148"/>
    </location>
</feature>
<feature type="transmembrane region" description="Helical" evidence="2">
    <location>
        <begin position="228"/>
        <end position="245"/>
    </location>
</feature>
<protein>
    <submittedName>
        <fullName evidence="4">Phosphatase PAP2 family protein</fullName>
    </submittedName>
</protein>
<gene>
    <name evidence="4" type="ORF">MHL29_16905</name>
</gene>
<dbReference type="RefSeq" id="WP_239266329.1">
    <property type="nucleotide sequence ID" value="NZ_JAKRCV010000084.1"/>
</dbReference>
<keyword evidence="2" id="KW-1133">Transmembrane helix</keyword>
<feature type="transmembrane region" description="Helical" evidence="2">
    <location>
        <begin position="168"/>
        <end position="188"/>
    </location>
</feature>
<dbReference type="SUPFAM" id="SSF48317">
    <property type="entry name" value="Acid phosphatase/Vanadium-dependent haloperoxidase"/>
    <property type="match status" value="1"/>
</dbReference>
<dbReference type="Gene3D" id="1.20.144.10">
    <property type="entry name" value="Phosphatidic acid phosphatase type 2/haloperoxidase"/>
    <property type="match status" value="1"/>
</dbReference>
<keyword evidence="2" id="KW-0472">Membrane</keyword>
<feature type="compositionally biased region" description="Low complexity" evidence="1">
    <location>
        <begin position="1"/>
        <end position="16"/>
    </location>
</feature>
<keyword evidence="5" id="KW-1185">Reference proteome</keyword>
<name>A0ABS9Q6R1_9MICO</name>
<evidence type="ECO:0000259" key="3">
    <source>
        <dbReference type="SMART" id="SM00014"/>
    </source>
</evidence>
<dbReference type="InterPro" id="IPR036938">
    <property type="entry name" value="PAP2/HPO_sf"/>
</dbReference>
<evidence type="ECO:0000313" key="5">
    <source>
        <dbReference type="Proteomes" id="UP001521931"/>
    </source>
</evidence>
<feature type="transmembrane region" description="Helical" evidence="2">
    <location>
        <begin position="197"/>
        <end position="216"/>
    </location>
</feature>
<keyword evidence="2" id="KW-0812">Transmembrane</keyword>
<feature type="domain" description="Phosphatidic acid phosphatase type 2/haloperoxidase" evidence="3">
    <location>
        <begin position="129"/>
        <end position="239"/>
    </location>
</feature>
<dbReference type="InterPro" id="IPR000326">
    <property type="entry name" value="PAP2/HPO"/>
</dbReference>
<feature type="transmembrane region" description="Helical" evidence="2">
    <location>
        <begin position="100"/>
        <end position="120"/>
    </location>
</feature>
<reference evidence="4 5" key="1">
    <citation type="submission" date="2022-02" db="EMBL/GenBank/DDBJ databases">
        <title>Uncovering new skin microbiome diversity through culturing and metagenomics.</title>
        <authorList>
            <person name="Conlan S."/>
            <person name="Deming C."/>
            <person name="Nisc Comparative Sequencing Program N."/>
            <person name="Segre J.A."/>
        </authorList>
    </citation>
    <scope>NUCLEOTIDE SEQUENCE [LARGE SCALE GENOMIC DNA]</scope>
    <source>
        <strain evidence="4 5">ACRQZ</strain>
    </source>
</reference>
<sequence>MTTTAHSTTSTATSSTPRPPAPGAQERGATRFEAPGTPAAPTRHPGGALIAGTGLLGGGAALGAVITTAGPTRTGELHLDQVIAADRVAPLTSLAHLIDIGLGPHLAPVLLVVLCAAIALKNRWAAATLGLITITGWLSVAIGKVLYARPRPPAQLVHALVHETKPDSFPSGHTAFAVALLAGTILALKVAHHSTRWAWALGIPAVLVVAASRLYLGAHYLGDVVGSYLFAGGTVLILGAVLSLARTRVLARASTQS</sequence>
<accession>A0ABS9Q6R1</accession>
<evidence type="ECO:0000313" key="4">
    <source>
        <dbReference type="EMBL" id="MCG7323557.1"/>
    </source>
</evidence>
<dbReference type="Pfam" id="PF01569">
    <property type="entry name" value="PAP2"/>
    <property type="match status" value="1"/>
</dbReference>
<evidence type="ECO:0000256" key="2">
    <source>
        <dbReference type="SAM" id="Phobius"/>
    </source>
</evidence>
<dbReference type="EMBL" id="JAKRCV010000084">
    <property type="protein sequence ID" value="MCG7323557.1"/>
    <property type="molecule type" value="Genomic_DNA"/>
</dbReference>